<name>I3ZXK4_ORNRL</name>
<dbReference type="AlphaFoldDB" id="I3ZXK4"/>
<dbReference type="EMBL" id="CP003283">
    <property type="protein sequence ID" value="AFL96438.1"/>
    <property type="molecule type" value="Genomic_DNA"/>
</dbReference>
<evidence type="ECO:0000313" key="1">
    <source>
        <dbReference type="EMBL" id="AFL96438.1"/>
    </source>
</evidence>
<protein>
    <recommendedName>
        <fullName evidence="3">Outer membrane protein beta-barrel domain-containing protein</fullName>
    </recommendedName>
</protein>
<keyword evidence="2" id="KW-1185">Reference proteome</keyword>
<accession>I3ZXK4</accession>
<evidence type="ECO:0008006" key="3">
    <source>
        <dbReference type="Google" id="ProtNLM"/>
    </source>
</evidence>
<proteinExistence type="predicted"/>
<dbReference type="Proteomes" id="UP000006051">
    <property type="component" value="Chromosome"/>
</dbReference>
<dbReference type="KEGG" id="orh:Ornrh_0216"/>
<gene>
    <name evidence="1" type="ordered locus">Ornrh_0216</name>
</gene>
<dbReference type="STRING" id="867902.Ornrh_0216"/>
<dbReference type="HOGENOM" id="CLU_1509485_0_0_10"/>
<reference evidence="1 2" key="1">
    <citation type="submission" date="2012-06" db="EMBL/GenBank/DDBJ databases">
        <title>The complete genome of Ornithobacterium rhinotracheale DSM 15997.</title>
        <authorList>
            <consortium name="US DOE Joint Genome Institute (JGI-PGF)"/>
            <person name="Lucas S."/>
            <person name="Copeland A."/>
            <person name="Lapidus A."/>
            <person name="Goodwin L."/>
            <person name="Pitluck S."/>
            <person name="Peters L."/>
            <person name="Mikhailova N."/>
            <person name="Teshima H."/>
            <person name="Kyrpides N."/>
            <person name="Mavromatis K."/>
            <person name="Pagani I."/>
            <person name="Ivanova N."/>
            <person name="Ovchinnikova G."/>
            <person name="Zeytun A."/>
            <person name="Detter J.C."/>
            <person name="Han C."/>
            <person name="Land M."/>
            <person name="Hauser L."/>
            <person name="Markowitz V."/>
            <person name="Cheng J.-F."/>
            <person name="Hugenholtz P."/>
            <person name="Woyke T."/>
            <person name="Wu D."/>
            <person name="Lang E."/>
            <person name="Kopitz M."/>
            <person name="Brambilla E."/>
            <person name="Klenk H.-P."/>
            <person name="Eisen J.A."/>
        </authorList>
    </citation>
    <scope>NUCLEOTIDE SEQUENCE [LARGE SCALE GENOMIC DNA]</scope>
    <source>
        <strain evidence="2">ATCC 51463 / DSM 15997 / CCUG 23171 / LMG 9086</strain>
    </source>
</reference>
<organism evidence="1 2">
    <name type="scientific">Ornithobacterium rhinotracheale (strain ATCC 51463 / DSM 15997 / CCUG 23171 / CIP 104009 / LMG 9086)</name>
    <dbReference type="NCBI Taxonomy" id="867902"/>
    <lineage>
        <taxon>Bacteria</taxon>
        <taxon>Pseudomonadati</taxon>
        <taxon>Bacteroidota</taxon>
        <taxon>Flavobacteriia</taxon>
        <taxon>Flavobacteriales</taxon>
        <taxon>Weeksellaceae</taxon>
        <taxon>Ornithobacterium</taxon>
    </lineage>
</organism>
<dbReference type="InterPro" id="IPR011250">
    <property type="entry name" value="OMP/PagP_B-barrel"/>
</dbReference>
<evidence type="ECO:0000313" key="2">
    <source>
        <dbReference type="Proteomes" id="UP000006051"/>
    </source>
</evidence>
<dbReference type="SUPFAM" id="SSF56925">
    <property type="entry name" value="OMPA-like"/>
    <property type="match status" value="1"/>
</dbReference>
<dbReference type="PATRIC" id="fig|867902.3.peg.219"/>
<sequence length="172" mass="18907">MVALAFGMVSGHAQLNGFGGQYDQNAQPNRWRLGMGAGLSFGNNNYMALALAPSLGYELGNGLEAGATLGYQYNKDNYFKSNLFSVGPYVNYMFVPQFFGRVHYEYFSGSQKSKITNDSYDINESALWIGGGYQSEGRVSLRAGIMYNVLYKEENSIFSSAIRPFAGVVFAV</sequence>